<sequence length="467" mass="52815">MRLIISTILPIFLSILSLKSAAKDCDCSLILSQSIQRVEENYALFKIKVNSDTQPSYQAFNKLYLEKAKTISESPACQKLLNDWVAYFNDKHLWVTVETEEKKVSYIQHRLQLRSYRARWKDPNISKDPIEGLWEMEGYRAAIVPDPKQYGQFNAIIVSADNDTFKPGMLKMHLKKRDGFYDMDFYRRDSTLVNSTIRFIGEHILLDDDDLAWRRLEPIDRQDQVPTLDELAKRDRYRPTLEWLDEKSALFTLPSCSPRYGTIVDSLIATNKDKLDHCRNLIVDVRGNGGGSDRTYRALLPYLLTSATPQPKVGYYLSDENVKMFRELGILQKLNPTDTAKRGIWATMSQVPYVSASHYAAAPLNVAILMDSKTASSGETLVLKAKTSQRVTTFGTATAGCIDGYNGNIITMTGASLRYPTSIRTLNLPQDAIDPFGILPDIPIAANGTDPISEVMDYLTQINKEKP</sequence>
<dbReference type="Proteomes" id="UP001517247">
    <property type="component" value="Unassembled WGS sequence"/>
</dbReference>
<name>A0ABW9J9S5_9SPHI</name>
<dbReference type="SUPFAM" id="SSF52096">
    <property type="entry name" value="ClpP/crotonase"/>
    <property type="match status" value="1"/>
</dbReference>
<keyword evidence="1" id="KW-0732">Signal</keyword>
<evidence type="ECO:0000313" key="4">
    <source>
        <dbReference type="Proteomes" id="UP001517247"/>
    </source>
</evidence>
<reference evidence="3 4" key="1">
    <citation type="submission" date="2024-12" db="EMBL/GenBank/DDBJ databases">
        <authorList>
            <person name="Hu S."/>
        </authorList>
    </citation>
    <scope>NUCLEOTIDE SEQUENCE [LARGE SCALE GENOMIC DNA]</scope>
    <source>
        <strain evidence="3 4">THG-T11</strain>
    </source>
</reference>
<feature type="chain" id="PRO_5047032394" evidence="1">
    <location>
        <begin position="23"/>
        <end position="467"/>
    </location>
</feature>
<feature type="signal peptide" evidence="1">
    <location>
        <begin position="1"/>
        <end position="22"/>
    </location>
</feature>
<gene>
    <name evidence="3" type="ORF">E6A44_017075</name>
</gene>
<evidence type="ECO:0000259" key="2">
    <source>
        <dbReference type="Pfam" id="PF03572"/>
    </source>
</evidence>
<keyword evidence="4" id="KW-1185">Reference proteome</keyword>
<dbReference type="EMBL" id="SSHJ02000008">
    <property type="protein sequence ID" value="MFN0257306.1"/>
    <property type="molecule type" value="Genomic_DNA"/>
</dbReference>
<evidence type="ECO:0000313" key="3">
    <source>
        <dbReference type="EMBL" id="MFN0257306.1"/>
    </source>
</evidence>
<dbReference type="Pfam" id="PF03572">
    <property type="entry name" value="Peptidase_S41"/>
    <property type="match status" value="1"/>
</dbReference>
<evidence type="ECO:0000256" key="1">
    <source>
        <dbReference type="SAM" id="SignalP"/>
    </source>
</evidence>
<dbReference type="RefSeq" id="WP_138724374.1">
    <property type="nucleotide sequence ID" value="NZ_SSHJ02000008.1"/>
</dbReference>
<dbReference type="Gene3D" id="3.90.226.10">
    <property type="entry name" value="2-enoyl-CoA Hydratase, Chain A, domain 1"/>
    <property type="match status" value="1"/>
</dbReference>
<protein>
    <submittedName>
        <fullName evidence="3">S41 family peptidase</fullName>
    </submittedName>
</protein>
<feature type="domain" description="Tail specific protease" evidence="2">
    <location>
        <begin position="271"/>
        <end position="443"/>
    </location>
</feature>
<comment type="caution">
    <text evidence="3">The sequence shown here is derived from an EMBL/GenBank/DDBJ whole genome shotgun (WGS) entry which is preliminary data.</text>
</comment>
<dbReference type="InterPro" id="IPR029045">
    <property type="entry name" value="ClpP/crotonase-like_dom_sf"/>
</dbReference>
<dbReference type="InterPro" id="IPR005151">
    <property type="entry name" value="Tail-specific_protease"/>
</dbReference>
<organism evidence="3 4">
    <name type="scientific">Pedobacter ureilyticus</name>
    <dbReference type="NCBI Taxonomy" id="1393051"/>
    <lineage>
        <taxon>Bacteria</taxon>
        <taxon>Pseudomonadati</taxon>
        <taxon>Bacteroidota</taxon>
        <taxon>Sphingobacteriia</taxon>
        <taxon>Sphingobacteriales</taxon>
        <taxon>Sphingobacteriaceae</taxon>
        <taxon>Pedobacter</taxon>
    </lineage>
</organism>
<proteinExistence type="predicted"/>
<accession>A0ABW9J9S5</accession>